<dbReference type="InterPro" id="IPR001763">
    <property type="entry name" value="Rhodanese-like_dom"/>
</dbReference>
<comment type="catalytic activity">
    <reaction evidence="5">
        <text>2-oxo-3-sulfanylpropanoate + [thioredoxin]-dithiol = [thioredoxin]-disulfide + hydrogen sulfide + pyruvate + H(+)</text>
        <dbReference type="Rhea" id="RHEA:21740"/>
        <dbReference type="Rhea" id="RHEA-COMP:10698"/>
        <dbReference type="Rhea" id="RHEA-COMP:10700"/>
        <dbReference type="ChEBI" id="CHEBI:15361"/>
        <dbReference type="ChEBI" id="CHEBI:15378"/>
        <dbReference type="ChEBI" id="CHEBI:29919"/>
        <dbReference type="ChEBI" id="CHEBI:29950"/>
        <dbReference type="ChEBI" id="CHEBI:50058"/>
        <dbReference type="ChEBI" id="CHEBI:57678"/>
        <dbReference type="EC" id="2.8.1.2"/>
    </reaction>
    <physiologicalReaction direction="left-to-right" evidence="5">
        <dbReference type="Rhea" id="RHEA:21741"/>
    </physiologicalReaction>
</comment>
<gene>
    <name evidence="8" type="primary">sseA</name>
    <name evidence="8" type="ORF">IMCC3135_12890</name>
</gene>
<dbReference type="EMBL" id="CP018632">
    <property type="protein sequence ID" value="ASJ72666.1"/>
    <property type="molecule type" value="Genomic_DNA"/>
</dbReference>
<dbReference type="CDD" id="cd01449">
    <property type="entry name" value="TST_Repeat_2"/>
    <property type="match status" value="1"/>
</dbReference>
<dbReference type="Pfam" id="PF00581">
    <property type="entry name" value="Rhodanese"/>
    <property type="match status" value="2"/>
</dbReference>
<dbReference type="GO" id="GO:0016784">
    <property type="term" value="F:3-mercaptopyruvate sulfurtransferase activity"/>
    <property type="evidence" value="ECO:0007669"/>
    <property type="project" value="UniProtKB-EC"/>
</dbReference>
<dbReference type="FunFam" id="3.40.250.10:FF:000015">
    <property type="entry name" value="Sulfurtransferase"/>
    <property type="match status" value="1"/>
</dbReference>
<feature type="domain" description="Rhodanese" evidence="7">
    <location>
        <begin position="163"/>
        <end position="276"/>
    </location>
</feature>
<organism evidence="8 9">
    <name type="scientific">Granulosicoccus antarcticus IMCC3135</name>
    <dbReference type="NCBI Taxonomy" id="1192854"/>
    <lineage>
        <taxon>Bacteria</taxon>
        <taxon>Pseudomonadati</taxon>
        <taxon>Pseudomonadota</taxon>
        <taxon>Gammaproteobacteria</taxon>
        <taxon>Chromatiales</taxon>
        <taxon>Granulosicoccaceae</taxon>
        <taxon>Granulosicoccus</taxon>
    </lineage>
</organism>
<dbReference type="InterPro" id="IPR045078">
    <property type="entry name" value="TST/MPST-like"/>
</dbReference>
<protein>
    <recommendedName>
        <fullName evidence="6">Sulfurtransferase</fullName>
    </recommendedName>
</protein>
<evidence type="ECO:0000256" key="5">
    <source>
        <dbReference type="ARBA" id="ARBA00051793"/>
    </source>
</evidence>
<dbReference type="OrthoDB" id="9781034at2"/>
<dbReference type="GO" id="GO:0004792">
    <property type="term" value="F:thiosulfate-cyanide sulfurtransferase activity"/>
    <property type="evidence" value="ECO:0007669"/>
    <property type="project" value="InterPro"/>
</dbReference>
<evidence type="ECO:0000256" key="1">
    <source>
        <dbReference type="ARBA" id="ARBA00004496"/>
    </source>
</evidence>
<evidence type="ECO:0000313" key="8">
    <source>
        <dbReference type="EMBL" id="ASJ72666.1"/>
    </source>
</evidence>
<dbReference type="SMART" id="SM00450">
    <property type="entry name" value="RHOD"/>
    <property type="match status" value="2"/>
</dbReference>
<dbReference type="KEGG" id="gai:IMCC3135_12890"/>
<dbReference type="SUPFAM" id="SSF52821">
    <property type="entry name" value="Rhodanese/Cell cycle control phosphatase"/>
    <property type="match status" value="2"/>
</dbReference>
<dbReference type="NCBIfam" id="NF008557">
    <property type="entry name" value="PRK11493.1"/>
    <property type="match status" value="1"/>
</dbReference>
<dbReference type="PROSITE" id="PS00683">
    <property type="entry name" value="RHODANESE_2"/>
    <property type="match status" value="1"/>
</dbReference>
<evidence type="ECO:0000256" key="2">
    <source>
        <dbReference type="ARBA" id="ARBA00022490"/>
    </source>
</evidence>
<evidence type="ECO:0000256" key="3">
    <source>
        <dbReference type="ARBA" id="ARBA00022679"/>
    </source>
</evidence>
<keyword evidence="4" id="KW-0677">Repeat</keyword>
<dbReference type="RefSeq" id="WP_088917960.1">
    <property type="nucleotide sequence ID" value="NZ_CP018632.1"/>
</dbReference>
<evidence type="ECO:0000313" key="9">
    <source>
        <dbReference type="Proteomes" id="UP000250079"/>
    </source>
</evidence>
<dbReference type="Gene3D" id="3.40.250.10">
    <property type="entry name" value="Rhodanese-like domain"/>
    <property type="match status" value="2"/>
</dbReference>
<dbReference type="PANTHER" id="PTHR11364:SF27">
    <property type="entry name" value="SULFURTRANSFERASE"/>
    <property type="match status" value="1"/>
</dbReference>
<keyword evidence="2" id="KW-0963">Cytoplasm</keyword>
<accession>A0A2Z2NMQ9</accession>
<dbReference type="InterPro" id="IPR001307">
    <property type="entry name" value="Thiosulphate_STrfase_CS"/>
</dbReference>
<dbReference type="AlphaFoldDB" id="A0A2Z2NMQ9"/>
<sequence>MSMRPLVTTDWLHQHLQDDDIRIVEASWHLPAAGRDARSEFETVHIPGAVFFDIDEHSSPSHLPHTMPTADMFASAAGKLGISKTDTIVVYDSLGLFSAARVWWMFRYFGAQNVYVLDGGLPAWLSSDHAVAKGLATPEPAHFEAGRSALAIASADDVLQASVSGDSLILDARSHPRFLGVEKEARQGLRSGHIPGSKSMPFSELLENGYVKSDDELRALLLARDATGERPIITSCGSGVTAAVISLALECIGVSNVALYDGSWTEWGALTDMPVATGEA</sequence>
<dbReference type="CDD" id="cd01448">
    <property type="entry name" value="TST_Repeat_1"/>
    <property type="match status" value="1"/>
</dbReference>
<dbReference type="PANTHER" id="PTHR11364">
    <property type="entry name" value="THIOSULFATE SULFERTANSFERASE"/>
    <property type="match status" value="1"/>
</dbReference>
<keyword evidence="9" id="KW-1185">Reference proteome</keyword>
<evidence type="ECO:0000259" key="7">
    <source>
        <dbReference type="PROSITE" id="PS50206"/>
    </source>
</evidence>
<feature type="domain" description="Rhodanese" evidence="7">
    <location>
        <begin position="17"/>
        <end position="133"/>
    </location>
</feature>
<dbReference type="PROSITE" id="PS00380">
    <property type="entry name" value="RHODANESE_1"/>
    <property type="match status" value="1"/>
</dbReference>
<keyword evidence="8" id="KW-0670">Pyruvate</keyword>
<keyword evidence="3 6" id="KW-0808">Transferase</keyword>
<evidence type="ECO:0000256" key="6">
    <source>
        <dbReference type="RuleBase" id="RU000507"/>
    </source>
</evidence>
<dbReference type="GO" id="GO:0005737">
    <property type="term" value="C:cytoplasm"/>
    <property type="evidence" value="ECO:0007669"/>
    <property type="project" value="UniProtKB-SubCell"/>
</dbReference>
<name>A0A2Z2NMQ9_9GAMM</name>
<dbReference type="PROSITE" id="PS50206">
    <property type="entry name" value="RHODANESE_3"/>
    <property type="match status" value="2"/>
</dbReference>
<dbReference type="FunFam" id="3.40.250.10:FF:000001">
    <property type="entry name" value="Sulfurtransferase"/>
    <property type="match status" value="1"/>
</dbReference>
<dbReference type="InterPro" id="IPR036873">
    <property type="entry name" value="Rhodanese-like_dom_sf"/>
</dbReference>
<reference evidence="8 9" key="1">
    <citation type="submission" date="2016-12" db="EMBL/GenBank/DDBJ databases">
        <authorList>
            <person name="Song W.-J."/>
            <person name="Kurnit D.M."/>
        </authorList>
    </citation>
    <scope>NUCLEOTIDE SEQUENCE [LARGE SCALE GENOMIC DNA]</scope>
    <source>
        <strain evidence="8 9">IMCC3135</strain>
    </source>
</reference>
<evidence type="ECO:0000256" key="4">
    <source>
        <dbReference type="ARBA" id="ARBA00022737"/>
    </source>
</evidence>
<dbReference type="Proteomes" id="UP000250079">
    <property type="component" value="Chromosome"/>
</dbReference>
<proteinExistence type="predicted"/>
<comment type="subcellular location">
    <subcellularLocation>
        <location evidence="1">Cytoplasm</location>
    </subcellularLocation>
</comment>